<keyword evidence="1" id="KW-0812">Transmembrane</keyword>
<dbReference type="AlphaFoldDB" id="A0A822ZG25"/>
<dbReference type="EMBL" id="DUZY01000005">
    <property type="protein sequence ID" value="DAD41996.1"/>
    <property type="molecule type" value="Genomic_DNA"/>
</dbReference>
<keyword evidence="1" id="KW-1133">Transmembrane helix</keyword>
<protein>
    <submittedName>
        <fullName evidence="2">Uncharacterized protein</fullName>
    </submittedName>
</protein>
<feature type="transmembrane region" description="Helical" evidence="1">
    <location>
        <begin position="7"/>
        <end position="34"/>
    </location>
</feature>
<dbReference type="Proteomes" id="UP000607653">
    <property type="component" value="Unassembled WGS sequence"/>
</dbReference>
<evidence type="ECO:0000313" key="3">
    <source>
        <dbReference type="Proteomes" id="UP000607653"/>
    </source>
</evidence>
<proteinExistence type="predicted"/>
<evidence type="ECO:0000313" key="2">
    <source>
        <dbReference type="EMBL" id="DAD41996.1"/>
    </source>
</evidence>
<comment type="caution">
    <text evidence="2">The sequence shown here is derived from an EMBL/GenBank/DDBJ whole genome shotgun (WGS) entry which is preliminary data.</text>
</comment>
<name>A0A822ZG25_NELNU</name>
<gene>
    <name evidence="2" type="ORF">HUJ06_013294</name>
</gene>
<keyword evidence="3" id="KW-1185">Reference proteome</keyword>
<reference evidence="2 3" key="1">
    <citation type="journal article" date="2020" name="Mol. Biol. Evol.">
        <title>Distinct Expression and Methylation Patterns for Genes with Different Fates following a Single Whole-Genome Duplication in Flowering Plants.</title>
        <authorList>
            <person name="Shi T."/>
            <person name="Rahmani R.S."/>
            <person name="Gugger P.F."/>
            <person name="Wang M."/>
            <person name="Li H."/>
            <person name="Zhang Y."/>
            <person name="Li Z."/>
            <person name="Wang Q."/>
            <person name="Van de Peer Y."/>
            <person name="Marchal K."/>
            <person name="Chen J."/>
        </authorList>
    </citation>
    <scope>NUCLEOTIDE SEQUENCE [LARGE SCALE GENOMIC DNA]</scope>
    <source>
        <tissue evidence="2">Leaf</tissue>
    </source>
</reference>
<accession>A0A822ZG25</accession>
<keyword evidence="1" id="KW-0472">Membrane</keyword>
<sequence length="60" mass="6787">MHHIKHIWLFSLLIPGVICYLTLLGYIYVCISIISSLNGMSSLMHCIIFIPIQLRTNANG</sequence>
<evidence type="ECO:0000256" key="1">
    <source>
        <dbReference type="SAM" id="Phobius"/>
    </source>
</evidence>
<organism evidence="2 3">
    <name type="scientific">Nelumbo nucifera</name>
    <name type="common">Sacred lotus</name>
    <dbReference type="NCBI Taxonomy" id="4432"/>
    <lineage>
        <taxon>Eukaryota</taxon>
        <taxon>Viridiplantae</taxon>
        <taxon>Streptophyta</taxon>
        <taxon>Embryophyta</taxon>
        <taxon>Tracheophyta</taxon>
        <taxon>Spermatophyta</taxon>
        <taxon>Magnoliopsida</taxon>
        <taxon>Proteales</taxon>
        <taxon>Nelumbonaceae</taxon>
        <taxon>Nelumbo</taxon>
    </lineage>
</organism>